<dbReference type="InterPro" id="IPR051531">
    <property type="entry name" value="N-acetyltransferase"/>
</dbReference>
<dbReference type="SUPFAM" id="SSF55729">
    <property type="entry name" value="Acyl-CoA N-acyltransferases (Nat)"/>
    <property type="match status" value="1"/>
</dbReference>
<keyword evidence="6" id="KW-1185">Reference proteome</keyword>
<dbReference type="eggNOG" id="COG1670">
    <property type="taxonomic scope" value="Bacteria"/>
</dbReference>
<evidence type="ECO:0000256" key="2">
    <source>
        <dbReference type="ARBA" id="ARBA00023315"/>
    </source>
</evidence>
<dbReference type="GO" id="GO:0016747">
    <property type="term" value="F:acyltransferase activity, transferring groups other than amino-acyl groups"/>
    <property type="evidence" value="ECO:0007669"/>
    <property type="project" value="InterPro"/>
</dbReference>
<dbReference type="InterPro" id="IPR016181">
    <property type="entry name" value="Acyl_CoA_acyltransferase"/>
</dbReference>
<dbReference type="PANTHER" id="PTHR43792">
    <property type="entry name" value="GNAT FAMILY, PUTATIVE (AFU_ORTHOLOGUE AFUA_3G00765)-RELATED-RELATED"/>
    <property type="match status" value="1"/>
</dbReference>
<sequence length="280" mass="32295">MNIKVDVSDVVLEGDRIRVRPFNKDDLEDFYLYAKIPGLGESAGWFHHESIEDSKKILDKFIRDKNILAIEKDVQVIGSIGIHPYDEDFFEDLNDKRAVEIGFVLSQDYHRQHLMTESLELVLDYLFNEIGLDAVVGGHFRGNFKSKNLHKKFNYKYFSSHLVKTNMGTMEVTHEYILSKEDFDKYLENKTKEEKITTSEPLAIKSNSNQVISEKNLAQGENFTLNSDFSNILIFVKNGMIQYESKLYIGGDLIIANPNDKINLEILRDAGFIIVETKIR</sequence>
<dbReference type="InterPro" id="IPR000182">
    <property type="entry name" value="GNAT_dom"/>
</dbReference>
<proteinExistence type="inferred from homology"/>
<name>F0GWR3_9FIRM</name>
<dbReference type="Proteomes" id="UP000005286">
    <property type="component" value="Unassembled WGS sequence"/>
</dbReference>
<dbReference type="Gene3D" id="3.40.630.30">
    <property type="match status" value="1"/>
</dbReference>
<evidence type="ECO:0000313" key="6">
    <source>
        <dbReference type="Proteomes" id="UP000005286"/>
    </source>
</evidence>
<dbReference type="PANTHER" id="PTHR43792:SF8">
    <property type="entry name" value="[RIBOSOMAL PROTEIN US5]-ALANINE N-ACETYLTRANSFERASE"/>
    <property type="match status" value="1"/>
</dbReference>
<keyword evidence="2" id="KW-0012">Acyltransferase</keyword>
<evidence type="ECO:0000313" key="5">
    <source>
        <dbReference type="EMBL" id="EGC81754.1"/>
    </source>
</evidence>
<keyword evidence="1 5" id="KW-0808">Transferase</keyword>
<reference evidence="5 6" key="1">
    <citation type="submission" date="2011-01" db="EMBL/GenBank/DDBJ databases">
        <authorList>
            <person name="Durkin A.S."/>
            <person name="Madupu R."/>
            <person name="Torralba M."/>
            <person name="Gillis M."/>
            <person name="Methe B."/>
            <person name="Sutton G."/>
            <person name="Nelson K.E."/>
        </authorList>
    </citation>
    <scope>NUCLEOTIDE SEQUENCE [LARGE SCALE GENOMIC DNA]</scope>
    <source>
        <strain evidence="5 6">ACS-065-V-Col13</strain>
    </source>
</reference>
<evidence type="ECO:0000259" key="4">
    <source>
        <dbReference type="PROSITE" id="PS51186"/>
    </source>
</evidence>
<dbReference type="RefSeq" id="WP_004835357.1">
    <property type="nucleotide sequence ID" value="NZ_AEXM01000028.1"/>
</dbReference>
<protein>
    <submittedName>
        <fullName evidence="5">Acetyltransferase, GNAT family</fullName>
    </submittedName>
</protein>
<accession>F0GWR3</accession>
<dbReference type="AlphaFoldDB" id="F0GWR3"/>
<dbReference type="STRING" id="879305.HMPREF9290_0562"/>
<comment type="caution">
    <text evidence="5">The sequence shown here is derived from an EMBL/GenBank/DDBJ whole genome shotgun (WGS) entry which is preliminary data.</text>
</comment>
<evidence type="ECO:0000256" key="1">
    <source>
        <dbReference type="ARBA" id="ARBA00022679"/>
    </source>
</evidence>
<organism evidence="5 6">
    <name type="scientific">Anaerococcus prevotii ACS-065-V-Col13</name>
    <dbReference type="NCBI Taxonomy" id="879305"/>
    <lineage>
        <taxon>Bacteria</taxon>
        <taxon>Bacillati</taxon>
        <taxon>Bacillota</taxon>
        <taxon>Tissierellia</taxon>
        <taxon>Tissierellales</taxon>
        <taxon>Peptoniphilaceae</taxon>
        <taxon>Anaerococcus</taxon>
    </lineage>
</organism>
<gene>
    <name evidence="5" type="ORF">HMPREF9290_0562</name>
</gene>
<evidence type="ECO:0000256" key="3">
    <source>
        <dbReference type="ARBA" id="ARBA00038502"/>
    </source>
</evidence>
<dbReference type="EMBL" id="AEXM01000028">
    <property type="protein sequence ID" value="EGC81754.1"/>
    <property type="molecule type" value="Genomic_DNA"/>
</dbReference>
<dbReference type="PROSITE" id="PS51186">
    <property type="entry name" value="GNAT"/>
    <property type="match status" value="1"/>
</dbReference>
<dbReference type="Pfam" id="PF13302">
    <property type="entry name" value="Acetyltransf_3"/>
    <property type="match status" value="1"/>
</dbReference>
<dbReference type="PATRIC" id="fig|879305.3.peg.1251"/>
<comment type="similarity">
    <text evidence="3">Belongs to the acetyltransferase family. RimJ subfamily.</text>
</comment>
<feature type="domain" description="N-acetyltransferase" evidence="4">
    <location>
        <begin position="17"/>
        <end position="193"/>
    </location>
</feature>